<reference evidence="9" key="1">
    <citation type="submission" date="2022-01" db="EMBL/GenBank/DDBJ databases">
        <authorList>
            <person name="Jo J.-H."/>
            <person name="Im W.-T."/>
        </authorList>
    </citation>
    <scope>NUCLEOTIDE SEQUENCE</scope>
    <source>
        <strain evidence="9">I2-34</strain>
    </source>
</reference>
<comment type="caution">
    <text evidence="9">The sequence shown here is derived from an EMBL/GenBank/DDBJ whole genome shotgun (WGS) entry which is preliminary data.</text>
</comment>
<evidence type="ECO:0000259" key="7">
    <source>
        <dbReference type="Pfam" id="PF02770"/>
    </source>
</evidence>
<dbReference type="PANTHER" id="PTHR43884:SF12">
    <property type="entry name" value="ISOVALERYL-COA DEHYDROGENASE, MITOCHONDRIAL-RELATED"/>
    <property type="match status" value="1"/>
</dbReference>
<protein>
    <submittedName>
        <fullName evidence="9">Acyl-CoA dehydrogenase family protein</fullName>
    </submittedName>
</protein>
<gene>
    <name evidence="9" type="ORF">LVY72_00530</name>
</gene>
<dbReference type="PANTHER" id="PTHR43884">
    <property type="entry name" value="ACYL-COA DEHYDROGENASE"/>
    <property type="match status" value="1"/>
</dbReference>
<dbReference type="PIRSF" id="PIRSF016578">
    <property type="entry name" value="HsaA"/>
    <property type="match status" value="1"/>
</dbReference>
<evidence type="ECO:0000256" key="4">
    <source>
        <dbReference type="ARBA" id="ARBA00022827"/>
    </source>
</evidence>
<evidence type="ECO:0000256" key="1">
    <source>
        <dbReference type="ARBA" id="ARBA00001974"/>
    </source>
</evidence>
<dbReference type="SUPFAM" id="SSF56645">
    <property type="entry name" value="Acyl-CoA dehydrogenase NM domain-like"/>
    <property type="match status" value="1"/>
</dbReference>
<keyword evidence="3 5" id="KW-0285">Flavoprotein</keyword>
<dbReference type="Pfam" id="PF00441">
    <property type="entry name" value="Acyl-CoA_dh_1"/>
    <property type="match status" value="1"/>
</dbReference>
<evidence type="ECO:0000313" key="9">
    <source>
        <dbReference type="EMBL" id="MCG2620395.1"/>
    </source>
</evidence>
<accession>A0ABS9L1A0</accession>
<dbReference type="Pfam" id="PF02771">
    <property type="entry name" value="Acyl-CoA_dh_N"/>
    <property type="match status" value="1"/>
</dbReference>
<dbReference type="Gene3D" id="1.20.140.10">
    <property type="entry name" value="Butyryl-CoA Dehydrogenase, subunit A, domain 3"/>
    <property type="match status" value="1"/>
</dbReference>
<evidence type="ECO:0000259" key="6">
    <source>
        <dbReference type="Pfam" id="PF00441"/>
    </source>
</evidence>
<evidence type="ECO:0000313" key="10">
    <source>
        <dbReference type="Proteomes" id="UP001165368"/>
    </source>
</evidence>
<dbReference type="EMBL" id="JAKLTQ010000001">
    <property type="protein sequence ID" value="MCG2620395.1"/>
    <property type="molecule type" value="Genomic_DNA"/>
</dbReference>
<dbReference type="InterPro" id="IPR009100">
    <property type="entry name" value="AcylCoA_DH/oxidase_NM_dom_sf"/>
</dbReference>
<dbReference type="SUPFAM" id="SSF47203">
    <property type="entry name" value="Acyl-CoA dehydrogenase C-terminal domain-like"/>
    <property type="match status" value="1"/>
</dbReference>
<dbReference type="InterPro" id="IPR009075">
    <property type="entry name" value="AcylCo_DH/oxidase_C"/>
</dbReference>
<feature type="domain" description="Acyl-CoA oxidase/dehydrogenase middle" evidence="7">
    <location>
        <begin position="124"/>
        <end position="231"/>
    </location>
</feature>
<comment type="similarity">
    <text evidence="2 5">Belongs to the acyl-CoA dehydrogenase family.</text>
</comment>
<dbReference type="InterPro" id="IPR037069">
    <property type="entry name" value="AcylCoA_DH/ox_N_sf"/>
</dbReference>
<dbReference type="InterPro" id="IPR006091">
    <property type="entry name" value="Acyl-CoA_Oxase/DH_mid-dom"/>
</dbReference>
<sequence length="393" mass="42203">MPDFELGEEYQTLADTVREFANEVVAPASAKHDEEHSFPYEIVKQMGEMGLFGLPFPEEYGGMGGDYFALAVALEELGRVDQSVAITLEAAVSLGAMPIYRFGTEEQKQQWLPDLAAGRALAGFGLTEPEAGSDAAGTKTTARLESTAGGSEWVVNGRKEFITNSGTEISRLVTVTAVTGSTGSAGGPGGTRKEISTILVPTDTSGFSAEKAYNKVGWNASDTHPLRFEDVRVPEANVLGERGRGYANFLQILDEGRIAIAALATGAAQGCVDESVRYAKERTAFGHNIGHFQGIQFKIARMQARAHTARLAYYDAAARLLAGRPFKSQSAIAKMVAGEAAMDNARDATQIFGGFGFINEFRVARHYRDSKVLEIGEGTTEVQLMLIARELGL</sequence>
<keyword evidence="5" id="KW-0560">Oxidoreductase</keyword>
<organism evidence="9 10">
    <name type="scientific">Arthrobacter hankyongi</name>
    <dbReference type="NCBI Taxonomy" id="2904801"/>
    <lineage>
        <taxon>Bacteria</taxon>
        <taxon>Bacillati</taxon>
        <taxon>Actinomycetota</taxon>
        <taxon>Actinomycetes</taxon>
        <taxon>Micrococcales</taxon>
        <taxon>Micrococcaceae</taxon>
        <taxon>Arthrobacter</taxon>
    </lineage>
</organism>
<dbReference type="PROSITE" id="PS00072">
    <property type="entry name" value="ACYL_COA_DH_1"/>
    <property type="match status" value="1"/>
</dbReference>
<dbReference type="InterPro" id="IPR013786">
    <property type="entry name" value="AcylCoA_DH/ox_N"/>
</dbReference>
<feature type="domain" description="Acyl-CoA dehydrogenase/oxidase C-terminal" evidence="6">
    <location>
        <begin position="243"/>
        <end position="391"/>
    </location>
</feature>
<evidence type="ECO:0000256" key="2">
    <source>
        <dbReference type="ARBA" id="ARBA00009347"/>
    </source>
</evidence>
<evidence type="ECO:0000256" key="3">
    <source>
        <dbReference type="ARBA" id="ARBA00022630"/>
    </source>
</evidence>
<dbReference type="Proteomes" id="UP001165368">
    <property type="component" value="Unassembled WGS sequence"/>
</dbReference>
<comment type="cofactor">
    <cofactor evidence="1 5">
        <name>FAD</name>
        <dbReference type="ChEBI" id="CHEBI:57692"/>
    </cofactor>
</comment>
<evidence type="ECO:0000256" key="5">
    <source>
        <dbReference type="RuleBase" id="RU362125"/>
    </source>
</evidence>
<dbReference type="Gene3D" id="1.10.540.10">
    <property type="entry name" value="Acyl-CoA dehydrogenase/oxidase, N-terminal domain"/>
    <property type="match status" value="1"/>
</dbReference>
<feature type="domain" description="Acyl-CoA dehydrogenase/oxidase N-terminal" evidence="8">
    <location>
        <begin position="8"/>
        <end position="118"/>
    </location>
</feature>
<dbReference type="InterPro" id="IPR036250">
    <property type="entry name" value="AcylCo_DH-like_C"/>
</dbReference>
<keyword evidence="10" id="KW-1185">Reference proteome</keyword>
<dbReference type="Gene3D" id="2.40.110.10">
    <property type="entry name" value="Butyryl-CoA Dehydrogenase, subunit A, domain 2"/>
    <property type="match status" value="1"/>
</dbReference>
<proteinExistence type="inferred from homology"/>
<name>A0ABS9L1A0_9MICC</name>
<dbReference type="InterPro" id="IPR006089">
    <property type="entry name" value="Acyl-CoA_DH_CS"/>
</dbReference>
<dbReference type="InterPro" id="IPR046373">
    <property type="entry name" value="Acyl-CoA_Oxase/DH_mid-dom_sf"/>
</dbReference>
<dbReference type="Pfam" id="PF02770">
    <property type="entry name" value="Acyl-CoA_dh_M"/>
    <property type="match status" value="1"/>
</dbReference>
<keyword evidence="4 5" id="KW-0274">FAD</keyword>
<evidence type="ECO:0000259" key="8">
    <source>
        <dbReference type="Pfam" id="PF02771"/>
    </source>
</evidence>
<dbReference type="PROSITE" id="PS00073">
    <property type="entry name" value="ACYL_COA_DH_2"/>
    <property type="match status" value="1"/>
</dbReference>
<dbReference type="RefSeq" id="WP_237817499.1">
    <property type="nucleotide sequence ID" value="NZ_JAKLTQ010000001.1"/>
</dbReference>